<name>A0A9P4HAJ1_9PLEO</name>
<dbReference type="Pfam" id="PF26146">
    <property type="entry name" value="PI-PLC_X"/>
    <property type="match status" value="1"/>
</dbReference>
<dbReference type="Proteomes" id="UP000799777">
    <property type="component" value="Unassembled WGS sequence"/>
</dbReference>
<protein>
    <recommendedName>
        <fullName evidence="4">PLC-like phosphodiesterase</fullName>
    </recommendedName>
</protein>
<feature type="chain" id="PRO_5040178448" description="PLC-like phosphodiesterase" evidence="1">
    <location>
        <begin position="23"/>
        <end position="359"/>
    </location>
</feature>
<evidence type="ECO:0000256" key="1">
    <source>
        <dbReference type="SAM" id="SignalP"/>
    </source>
</evidence>
<dbReference type="PANTHER" id="PTHR13593:SF80">
    <property type="entry name" value="PLC-LIKE PHOSPHODIESTERASE"/>
    <property type="match status" value="1"/>
</dbReference>
<gene>
    <name evidence="2" type="ORF">EK21DRAFT_64287</name>
</gene>
<dbReference type="GO" id="GO:0006629">
    <property type="term" value="P:lipid metabolic process"/>
    <property type="evidence" value="ECO:0007669"/>
    <property type="project" value="InterPro"/>
</dbReference>
<dbReference type="GO" id="GO:0008081">
    <property type="term" value="F:phosphoric diester hydrolase activity"/>
    <property type="evidence" value="ECO:0007669"/>
    <property type="project" value="InterPro"/>
</dbReference>
<proteinExistence type="predicted"/>
<comment type="caution">
    <text evidence="2">The sequence shown here is derived from an EMBL/GenBank/DDBJ whole genome shotgun (WGS) entry which is preliminary data.</text>
</comment>
<evidence type="ECO:0000313" key="2">
    <source>
        <dbReference type="EMBL" id="KAF2030925.1"/>
    </source>
</evidence>
<dbReference type="OrthoDB" id="7984201at2759"/>
<reference evidence="2" key="1">
    <citation type="journal article" date="2020" name="Stud. Mycol.">
        <title>101 Dothideomycetes genomes: a test case for predicting lifestyles and emergence of pathogens.</title>
        <authorList>
            <person name="Haridas S."/>
            <person name="Albert R."/>
            <person name="Binder M."/>
            <person name="Bloem J."/>
            <person name="Labutti K."/>
            <person name="Salamov A."/>
            <person name="Andreopoulos B."/>
            <person name="Baker S."/>
            <person name="Barry K."/>
            <person name="Bills G."/>
            <person name="Bluhm B."/>
            <person name="Cannon C."/>
            <person name="Castanera R."/>
            <person name="Culley D."/>
            <person name="Daum C."/>
            <person name="Ezra D."/>
            <person name="Gonzalez J."/>
            <person name="Henrissat B."/>
            <person name="Kuo A."/>
            <person name="Liang C."/>
            <person name="Lipzen A."/>
            <person name="Lutzoni F."/>
            <person name="Magnuson J."/>
            <person name="Mondo S."/>
            <person name="Nolan M."/>
            <person name="Ohm R."/>
            <person name="Pangilinan J."/>
            <person name="Park H.-J."/>
            <person name="Ramirez L."/>
            <person name="Alfaro M."/>
            <person name="Sun H."/>
            <person name="Tritt A."/>
            <person name="Yoshinaga Y."/>
            <person name="Zwiers L.-H."/>
            <person name="Turgeon B."/>
            <person name="Goodwin S."/>
            <person name="Spatafora J."/>
            <person name="Crous P."/>
            <person name="Grigoriev I."/>
        </authorList>
    </citation>
    <scope>NUCLEOTIDE SEQUENCE</scope>
    <source>
        <strain evidence="2">CBS 110217</strain>
    </source>
</reference>
<dbReference type="Gene3D" id="3.20.20.190">
    <property type="entry name" value="Phosphatidylinositol (PI) phosphodiesterase"/>
    <property type="match status" value="1"/>
</dbReference>
<keyword evidence="3" id="KW-1185">Reference proteome</keyword>
<sequence length="359" mass="38178">MLLRTLMQTAAILPFVYTTVTAQTACNNSPSLCSKAYNNITHLGAHDSPFTRNDKTSFSTSGNQYYNSTVQLEAGVRLLSAQVHKANGSSGTTSWHLCHSSCDLLDMGTLESWLSEIKTWMDKNTNDVVTVLIVNSDDASASDLGSQFASSGIDQYAYTPSSATTIPKTWPTLQSLINNGTRLMTFVASLSSTSSQYPYLMDEFTFIFENDYNNNSPSNYSCNPNRPTSLTTTEAALSSGRMFLMNHFLYETQLFGIQSPNASYAGTTNAQTGYGSLGVSVQNCTGVYGKGPTFVLVDWINMGPAIASVDAANGVSGATGRLSVSTAPLTQSSTGGVGRQQGSMLAVVVALLVAVAFGA</sequence>
<evidence type="ECO:0008006" key="4">
    <source>
        <dbReference type="Google" id="ProtNLM"/>
    </source>
</evidence>
<dbReference type="InterPro" id="IPR051057">
    <property type="entry name" value="PI-PLC_domain"/>
</dbReference>
<dbReference type="EMBL" id="ML978185">
    <property type="protein sequence ID" value="KAF2030925.1"/>
    <property type="molecule type" value="Genomic_DNA"/>
</dbReference>
<feature type="signal peptide" evidence="1">
    <location>
        <begin position="1"/>
        <end position="22"/>
    </location>
</feature>
<organism evidence="2 3">
    <name type="scientific">Setomelanomma holmii</name>
    <dbReference type="NCBI Taxonomy" id="210430"/>
    <lineage>
        <taxon>Eukaryota</taxon>
        <taxon>Fungi</taxon>
        <taxon>Dikarya</taxon>
        <taxon>Ascomycota</taxon>
        <taxon>Pezizomycotina</taxon>
        <taxon>Dothideomycetes</taxon>
        <taxon>Pleosporomycetidae</taxon>
        <taxon>Pleosporales</taxon>
        <taxon>Pleosporineae</taxon>
        <taxon>Phaeosphaeriaceae</taxon>
        <taxon>Setomelanomma</taxon>
    </lineage>
</organism>
<dbReference type="PANTHER" id="PTHR13593">
    <property type="match status" value="1"/>
</dbReference>
<dbReference type="SUPFAM" id="SSF51695">
    <property type="entry name" value="PLC-like phosphodiesterases"/>
    <property type="match status" value="1"/>
</dbReference>
<dbReference type="InterPro" id="IPR017946">
    <property type="entry name" value="PLC-like_Pdiesterase_TIM-brl"/>
</dbReference>
<evidence type="ECO:0000313" key="3">
    <source>
        <dbReference type="Proteomes" id="UP000799777"/>
    </source>
</evidence>
<dbReference type="AlphaFoldDB" id="A0A9P4HAJ1"/>
<accession>A0A9P4HAJ1</accession>
<keyword evidence="1" id="KW-0732">Signal</keyword>